<sequence length="191" mass="21391">MTAISLAKMTDYRPSTSSHTANADAAPQASASSLLAGIQGPLRGYIISLTSNANDYDDILQNTNAYLVTNLDKYTPGTNFKAWAFRVAYLRIKESIRARQRNTHAHLSDAMLEQLSHDAVELCDSDDERYHFLAKCLATLKVKDKQLVQQHYLHRISLTQIAQDSNRTPSALHKAISRIRKTLRMCIDAKS</sequence>
<feature type="region of interest" description="Disordered" evidence="5">
    <location>
        <begin position="1"/>
        <end position="24"/>
    </location>
</feature>
<dbReference type="PANTHER" id="PTHR43133">
    <property type="entry name" value="RNA POLYMERASE ECF-TYPE SIGMA FACTO"/>
    <property type="match status" value="1"/>
</dbReference>
<dbReference type="InterPro" id="IPR039425">
    <property type="entry name" value="RNA_pol_sigma-70-like"/>
</dbReference>
<dbReference type="Proteomes" id="UP001597389">
    <property type="component" value="Unassembled WGS sequence"/>
</dbReference>
<organism evidence="7 8">
    <name type="scientific">Rubritalea tangerina</name>
    <dbReference type="NCBI Taxonomy" id="430798"/>
    <lineage>
        <taxon>Bacteria</taxon>
        <taxon>Pseudomonadati</taxon>
        <taxon>Verrucomicrobiota</taxon>
        <taxon>Verrucomicrobiia</taxon>
        <taxon>Verrucomicrobiales</taxon>
        <taxon>Rubritaleaceae</taxon>
        <taxon>Rubritalea</taxon>
    </lineage>
</organism>
<evidence type="ECO:0000259" key="6">
    <source>
        <dbReference type="Pfam" id="PF04542"/>
    </source>
</evidence>
<evidence type="ECO:0000256" key="3">
    <source>
        <dbReference type="ARBA" id="ARBA00023082"/>
    </source>
</evidence>
<comment type="similarity">
    <text evidence="1">Belongs to the sigma-70 factor family. ECF subfamily.</text>
</comment>
<keyword evidence="4" id="KW-0804">Transcription</keyword>
<keyword evidence="2" id="KW-0805">Transcription regulation</keyword>
<feature type="domain" description="RNA polymerase sigma-70 region 2" evidence="6">
    <location>
        <begin position="41"/>
        <end position="101"/>
    </location>
</feature>
<dbReference type="InterPro" id="IPR036388">
    <property type="entry name" value="WH-like_DNA-bd_sf"/>
</dbReference>
<protein>
    <submittedName>
        <fullName evidence="7">Sigma-70 family RNA polymerase sigma factor</fullName>
    </submittedName>
</protein>
<dbReference type="Pfam" id="PF04542">
    <property type="entry name" value="Sigma70_r2"/>
    <property type="match status" value="1"/>
</dbReference>
<dbReference type="InterPro" id="IPR013325">
    <property type="entry name" value="RNA_pol_sigma_r2"/>
</dbReference>
<evidence type="ECO:0000313" key="8">
    <source>
        <dbReference type="Proteomes" id="UP001597389"/>
    </source>
</evidence>
<name>A0ABW4ZCT9_9BACT</name>
<dbReference type="SUPFAM" id="SSF88659">
    <property type="entry name" value="Sigma3 and sigma4 domains of RNA polymerase sigma factors"/>
    <property type="match status" value="1"/>
</dbReference>
<keyword evidence="8" id="KW-1185">Reference proteome</keyword>
<comment type="caution">
    <text evidence="7">The sequence shown here is derived from an EMBL/GenBank/DDBJ whole genome shotgun (WGS) entry which is preliminary data.</text>
</comment>
<dbReference type="InterPro" id="IPR013324">
    <property type="entry name" value="RNA_pol_sigma_r3/r4-like"/>
</dbReference>
<accession>A0ABW4ZCT9</accession>
<evidence type="ECO:0000256" key="2">
    <source>
        <dbReference type="ARBA" id="ARBA00023015"/>
    </source>
</evidence>
<keyword evidence="3" id="KW-0731">Sigma factor</keyword>
<dbReference type="PANTHER" id="PTHR43133:SF51">
    <property type="entry name" value="RNA POLYMERASE SIGMA FACTOR"/>
    <property type="match status" value="1"/>
</dbReference>
<reference evidence="8" key="1">
    <citation type="journal article" date="2019" name="Int. J. Syst. Evol. Microbiol.">
        <title>The Global Catalogue of Microorganisms (GCM) 10K type strain sequencing project: providing services to taxonomists for standard genome sequencing and annotation.</title>
        <authorList>
            <consortium name="The Broad Institute Genomics Platform"/>
            <consortium name="The Broad Institute Genome Sequencing Center for Infectious Disease"/>
            <person name="Wu L."/>
            <person name="Ma J."/>
        </authorList>
    </citation>
    <scope>NUCLEOTIDE SEQUENCE [LARGE SCALE GENOMIC DNA]</scope>
    <source>
        <strain evidence="8">CCUG 57942</strain>
    </source>
</reference>
<evidence type="ECO:0000313" key="7">
    <source>
        <dbReference type="EMBL" id="MFD2159725.1"/>
    </source>
</evidence>
<dbReference type="Gene3D" id="1.10.10.10">
    <property type="entry name" value="Winged helix-like DNA-binding domain superfamily/Winged helix DNA-binding domain"/>
    <property type="match status" value="1"/>
</dbReference>
<dbReference type="InterPro" id="IPR014284">
    <property type="entry name" value="RNA_pol_sigma-70_dom"/>
</dbReference>
<dbReference type="Gene3D" id="1.10.1740.10">
    <property type="match status" value="1"/>
</dbReference>
<dbReference type="InterPro" id="IPR007627">
    <property type="entry name" value="RNA_pol_sigma70_r2"/>
</dbReference>
<evidence type="ECO:0000256" key="1">
    <source>
        <dbReference type="ARBA" id="ARBA00010641"/>
    </source>
</evidence>
<evidence type="ECO:0000256" key="4">
    <source>
        <dbReference type="ARBA" id="ARBA00023163"/>
    </source>
</evidence>
<evidence type="ECO:0000256" key="5">
    <source>
        <dbReference type="SAM" id="MobiDB-lite"/>
    </source>
</evidence>
<dbReference type="RefSeq" id="WP_377178393.1">
    <property type="nucleotide sequence ID" value="NZ_JBHUJB010000050.1"/>
</dbReference>
<dbReference type="SUPFAM" id="SSF88946">
    <property type="entry name" value="Sigma2 domain of RNA polymerase sigma factors"/>
    <property type="match status" value="1"/>
</dbReference>
<proteinExistence type="inferred from homology"/>
<dbReference type="EMBL" id="JBHUJB010000050">
    <property type="protein sequence ID" value="MFD2159725.1"/>
    <property type="molecule type" value="Genomic_DNA"/>
</dbReference>
<dbReference type="NCBIfam" id="TIGR02937">
    <property type="entry name" value="sigma70-ECF"/>
    <property type="match status" value="1"/>
</dbReference>
<gene>
    <name evidence="7" type="ORF">ACFSW8_12520</name>
</gene>